<name>A0AAD7NZS8_9AGAR</name>
<accession>A0AAD7NZS8</accession>
<evidence type="ECO:0000313" key="1">
    <source>
        <dbReference type="EMBL" id="KAJ7782493.1"/>
    </source>
</evidence>
<gene>
    <name evidence="1" type="ORF">DFH07DRAFT_704529</name>
</gene>
<comment type="caution">
    <text evidence="1">The sequence shown here is derived from an EMBL/GenBank/DDBJ whole genome shotgun (WGS) entry which is preliminary data.</text>
</comment>
<feature type="non-terminal residue" evidence="1">
    <location>
        <position position="59"/>
    </location>
</feature>
<sequence length="59" mass="6591">VEAHKAPTRRLPLDFIQEIFVACLPTHWNCAMSASEAPVILGPVCSSWRSISLSTPRLW</sequence>
<dbReference type="AlphaFoldDB" id="A0AAD7NZS8"/>
<keyword evidence="2" id="KW-1185">Reference proteome</keyword>
<dbReference type="EMBL" id="JARJLG010000003">
    <property type="protein sequence ID" value="KAJ7782493.1"/>
    <property type="molecule type" value="Genomic_DNA"/>
</dbReference>
<proteinExistence type="predicted"/>
<evidence type="ECO:0008006" key="3">
    <source>
        <dbReference type="Google" id="ProtNLM"/>
    </source>
</evidence>
<organism evidence="1 2">
    <name type="scientific">Mycena maculata</name>
    <dbReference type="NCBI Taxonomy" id="230809"/>
    <lineage>
        <taxon>Eukaryota</taxon>
        <taxon>Fungi</taxon>
        <taxon>Dikarya</taxon>
        <taxon>Basidiomycota</taxon>
        <taxon>Agaricomycotina</taxon>
        <taxon>Agaricomycetes</taxon>
        <taxon>Agaricomycetidae</taxon>
        <taxon>Agaricales</taxon>
        <taxon>Marasmiineae</taxon>
        <taxon>Mycenaceae</taxon>
        <taxon>Mycena</taxon>
    </lineage>
</organism>
<protein>
    <recommendedName>
        <fullName evidence="3">F-box domain-containing protein</fullName>
    </recommendedName>
</protein>
<dbReference type="Proteomes" id="UP001215280">
    <property type="component" value="Unassembled WGS sequence"/>
</dbReference>
<evidence type="ECO:0000313" key="2">
    <source>
        <dbReference type="Proteomes" id="UP001215280"/>
    </source>
</evidence>
<reference evidence="1" key="1">
    <citation type="submission" date="2023-03" db="EMBL/GenBank/DDBJ databases">
        <title>Massive genome expansion in bonnet fungi (Mycena s.s.) driven by repeated elements and novel gene families across ecological guilds.</title>
        <authorList>
            <consortium name="Lawrence Berkeley National Laboratory"/>
            <person name="Harder C.B."/>
            <person name="Miyauchi S."/>
            <person name="Viragh M."/>
            <person name="Kuo A."/>
            <person name="Thoen E."/>
            <person name="Andreopoulos B."/>
            <person name="Lu D."/>
            <person name="Skrede I."/>
            <person name="Drula E."/>
            <person name="Henrissat B."/>
            <person name="Morin E."/>
            <person name="Kohler A."/>
            <person name="Barry K."/>
            <person name="LaButti K."/>
            <person name="Morin E."/>
            <person name="Salamov A."/>
            <person name="Lipzen A."/>
            <person name="Mereny Z."/>
            <person name="Hegedus B."/>
            <person name="Baldrian P."/>
            <person name="Stursova M."/>
            <person name="Weitz H."/>
            <person name="Taylor A."/>
            <person name="Grigoriev I.V."/>
            <person name="Nagy L.G."/>
            <person name="Martin F."/>
            <person name="Kauserud H."/>
        </authorList>
    </citation>
    <scope>NUCLEOTIDE SEQUENCE</scope>
    <source>
        <strain evidence="1">CBHHK188m</strain>
    </source>
</reference>
<feature type="non-terminal residue" evidence="1">
    <location>
        <position position="1"/>
    </location>
</feature>